<dbReference type="InterPro" id="IPR053137">
    <property type="entry name" value="NLR-like"/>
</dbReference>
<evidence type="ECO:0000256" key="1">
    <source>
        <dbReference type="SAM" id="SignalP"/>
    </source>
</evidence>
<evidence type="ECO:0008006" key="4">
    <source>
        <dbReference type="Google" id="ProtNLM"/>
    </source>
</evidence>
<dbReference type="InterPro" id="IPR027417">
    <property type="entry name" value="P-loop_NTPase"/>
</dbReference>
<protein>
    <recommendedName>
        <fullName evidence="4">Nucleoside phosphorylase domain-containing protein</fullName>
    </recommendedName>
</protein>
<dbReference type="GO" id="GO:0009116">
    <property type="term" value="P:nucleoside metabolic process"/>
    <property type="evidence" value="ECO:0007669"/>
    <property type="project" value="InterPro"/>
</dbReference>
<feature type="signal peptide" evidence="1">
    <location>
        <begin position="1"/>
        <end position="25"/>
    </location>
</feature>
<proteinExistence type="predicted"/>
<reference evidence="2" key="1">
    <citation type="submission" date="2021-01" db="EMBL/GenBank/DDBJ databases">
        <authorList>
            <consortium name="Aspergillus puulaauensis MK2 genome sequencing consortium"/>
            <person name="Kazuki M."/>
            <person name="Futagami T."/>
        </authorList>
    </citation>
    <scope>NUCLEOTIDE SEQUENCE</scope>
    <source>
        <strain evidence="2">MK2</strain>
    </source>
</reference>
<dbReference type="OrthoDB" id="1577640at2759"/>
<dbReference type="Gene3D" id="3.40.50.1580">
    <property type="entry name" value="Nucleoside phosphorylase domain"/>
    <property type="match status" value="1"/>
</dbReference>
<dbReference type="PANTHER" id="PTHR46082:SF11">
    <property type="entry name" value="AAA+ ATPASE DOMAIN-CONTAINING PROTEIN-RELATED"/>
    <property type="match status" value="1"/>
</dbReference>
<dbReference type="SUPFAM" id="SSF53167">
    <property type="entry name" value="Purine and uridine phosphorylases"/>
    <property type="match status" value="1"/>
</dbReference>
<dbReference type="KEGG" id="apuu:APUU_51064S"/>
<dbReference type="GO" id="GO:0003824">
    <property type="term" value="F:catalytic activity"/>
    <property type="evidence" value="ECO:0007669"/>
    <property type="project" value="InterPro"/>
</dbReference>
<feature type="chain" id="PRO_5031093266" description="Nucleoside phosphorylase domain-containing protein" evidence="1">
    <location>
        <begin position="26"/>
        <end position="387"/>
    </location>
</feature>
<organism evidence="2 3">
    <name type="scientific">Aspergillus puulaauensis</name>
    <dbReference type="NCBI Taxonomy" id="1220207"/>
    <lineage>
        <taxon>Eukaryota</taxon>
        <taxon>Fungi</taxon>
        <taxon>Dikarya</taxon>
        <taxon>Ascomycota</taxon>
        <taxon>Pezizomycotina</taxon>
        <taxon>Eurotiomycetes</taxon>
        <taxon>Eurotiomycetidae</taxon>
        <taxon>Eurotiales</taxon>
        <taxon>Aspergillaceae</taxon>
        <taxon>Aspergillus</taxon>
    </lineage>
</organism>
<dbReference type="Gene3D" id="3.40.50.300">
    <property type="entry name" value="P-loop containing nucleotide triphosphate hydrolases"/>
    <property type="match status" value="1"/>
</dbReference>
<dbReference type="EMBL" id="AP024447">
    <property type="protein sequence ID" value="BCS26353.1"/>
    <property type="molecule type" value="Genomic_DNA"/>
</dbReference>
<evidence type="ECO:0000313" key="2">
    <source>
        <dbReference type="EMBL" id="BCS26353.1"/>
    </source>
</evidence>
<dbReference type="PANTHER" id="PTHR46082">
    <property type="entry name" value="ATP/GTP-BINDING PROTEIN-RELATED"/>
    <property type="match status" value="1"/>
</dbReference>
<reference evidence="2" key="2">
    <citation type="submission" date="2021-02" db="EMBL/GenBank/DDBJ databases">
        <title>Aspergillus puulaauensis MK2 genome sequence.</title>
        <authorList>
            <person name="Futagami T."/>
            <person name="Mori K."/>
            <person name="Kadooka C."/>
            <person name="Tanaka T."/>
        </authorList>
    </citation>
    <scope>NUCLEOTIDE SEQUENCE</scope>
    <source>
        <strain evidence="2">MK2</strain>
    </source>
</reference>
<dbReference type="SUPFAM" id="SSF52540">
    <property type="entry name" value="P-loop containing nucleoside triphosphate hydrolases"/>
    <property type="match status" value="1"/>
</dbReference>
<dbReference type="GeneID" id="64976358"/>
<keyword evidence="1" id="KW-0732">Signal</keyword>
<name>A0A7R7XT29_9EURO</name>
<dbReference type="RefSeq" id="XP_041558547.1">
    <property type="nucleotide sequence ID" value="XM_041706131.1"/>
</dbReference>
<dbReference type="Proteomes" id="UP000654913">
    <property type="component" value="Chromosome 5"/>
</dbReference>
<evidence type="ECO:0000313" key="3">
    <source>
        <dbReference type="Proteomes" id="UP000654913"/>
    </source>
</evidence>
<accession>A0A7R7XT29</accession>
<sequence>MTFTHGSYTVAWVCALPLELAAAKAVLDELHPLLPQPEADQNVYTLGSVSGHNIVLACLPAGIYGTISATAVVSHLMSTYPNIRFGLMVGIGGGVPSENPDIRLGDIVVSKPTDTSSGVIQYDYGKALQNGHFYPTGFLQKPPPLLLKAVAQTESDYILGESPFGEIMSRPSNLQKEEARRLFRRPSNDKLFHPTYNHVGDWSSCTECDQSQLMARPGRLTKEPRVHYGLIASGNQVMRDAKTRDLIAQGRGILCFEMEAAGLMDIVPSLIIRGICDYCDSHKHKEWQGYAAFAAAAYAKTVLIQIPLQEQGQQTADLTESVSKQRHWMVPFYRNPRFVGREEEIATIEEFFKNGQPKVAIGGLGGVGKTQIAIEFAYRLRERKPAC</sequence>
<gene>
    <name evidence="2" type="ORF">APUU_51064S</name>
</gene>
<keyword evidence="3" id="KW-1185">Reference proteome</keyword>
<dbReference type="InterPro" id="IPR035994">
    <property type="entry name" value="Nucleoside_phosphorylase_sf"/>
</dbReference>
<dbReference type="AlphaFoldDB" id="A0A7R7XT29"/>